<reference evidence="2 3" key="1">
    <citation type="submission" date="2019-07" db="EMBL/GenBank/DDBJ databases">
        <authorList>
            <person name="Jastrzebski P J."/>
            <person name="Paukszto L."/>
            <person name="Jastrzebski P J."/>
        </authorList>
    </citation>
    <scope>NUCLEOTIDE SEQUENCE [LARGE SCALE GENOMIC DNA]</scope>
    <source>
        <strain evidence="2 3">WMS-il1</strain>
    </source>
</reference>
<proteinExistence type="predicted"/>
<accession>A0A564YUQ5</accession>
<organism evidence="2 3">
    <name type="scientific">Hymenolepis diminuta</name>
    <name type="common">Rat tapeworm</name>
    <dbReference type="NCBI Taxonomy" id="6216"/>
    <lineage>
        <taxon>Eukaryota</taxon>
        <taxon>Metazoa</taxon>
        <taxon>Spiralia</taxon>
        <taxon>Lophotrochozoa</taxon>
        <taxon>Platyhelminthes</taxon>
        <taxon>Cestoda</taxon>
        <taxon>Eucestoda</taxon>
        <taxon>Cyclophyllidea</taxon>
        <taxon>Hymenolepididae</taxon>
        <taxon>Hymenolepis</taxon>
    </lineage>
</organism>
<dbReference type="Proteomes" id="UP000321570">
    <property type="component" value="Unassembled WGS sequence"/>
</dbReference>
<sequence>MPLLERKFALLQEENIYKDICKFVCILSDPDNIHDNDSLAGAKYLYSNFTNNGIDFGLFIAEVDKIIRMSYPRINALVLRGPTSTGKTLIAKNIVKPYNYGTVSRDGDATAFYLQNLLDHDVALMEEPHISMTTVQNFKELFAGSPLIVQVKNHAPRELKRIPCIITTNQSLTDSLIDAESEPIKKRIIEYLLYRPISNDYTPIICFHSWQTLCIRYFNGTLFE</sequence>
<dbReference type="GO" id="GO:0019079">
    <property type="term" value="P:viral genome replication"/>
    <property type="evidence" value="ECO:0007669"/>
    <property type="project" value="InterPro"/>
</dbReference>
<name>A0A564YUQ5_HYMDI</name>
<dbReference type="AlphaFoldDB" id="A0A564YUQ5"/>
<evidence type="ECO:0000259" key="1">
    <source>
        <dbReference type="Pfam" id="PF01057"/>
    </source>
</evidence>
<keyword evidence="3" id="KW-1185">Reference proteome</keyword>
<dbReference type="SUPFAM" id="SSF52540">
    <property type="entry name" value="P-loop containing nucleoside triphosphate hydrolases"/>
    <property type="match status" value="1"/>
</dbReference>
<dbReference type="Pfam" id="PF01057">
    <property type="entry name" value="Parvo_NS1"/>
    <property type="match status" value="1"/>
</dbReference>
<evidence type="ECO:0000313" key="2">
    <source>
        <dbReference type="EMBL" id="VUZ50890.1"/>
    </source>
</evidence>
<dbReference type="EMBL" id="CABIJS010000410">
    <property type="protein sequence ID" value="VUZ50890.1"/>
    <property type="molecule type" value="Genomic_DNA"/>
</dbReference>
<feature type="domain" description="Parvovirus non-structural protein 1 helicase" evidence="1">
    <location>
        <begin position="63"/>
        <end position="205"/>
    </location>
</feature>
<protein>
    <recommendedName>
        <fullName evidence="1">Parvovirus non-structural protein 1 helicase domain-containing protein</fullName>
    </recommendedName>
</protein>
<dbReference type="InterPro" id="IPR001257">
    <property type="entry name" value="Parvovirus_NS1_helicase"/>
</dbReference>
<gene>
    <name evidence="2" type="ORF">WMSIL1_LOCUS9793</name>
</gene>
<evidence type="ECO:0000313" key="3">
    <source>
        <dbReference type="Proteomes" id="UP000321570"/>
    </source>
</evidence>
<dbReference type="Gene3D" id="3.40.50.300">
    <property type="entry name" value="P-loop containing nucleotide triphosphate hydrolases"/>
    <property type="match status" value="1"/>
</dbReference>
<dbReference type="InterPro" id="IPR027417">
    <property type="entry name" value="P-loop_NTPase"/>
</dbReference>